<dbReference type="SUPFAM" id="SSF57535">
    <property type="entry name" value="Complement control module/SCR domain"/>
    <property type="match status" value="1"/>
</dbReference>
<sequence>MCLYLFFYYFKMMIILRSVIYFNVAFIFLAIPTTIADQFCGKPPDIKNGEALLETFHTDFPVGTNVGYRCFDGYILNTIGNSYAVCLNDNETSFWQPAVISCVNV</sequence>
<dbReference type="Pfam" id="PF00084">
    <property type="entry name" value="Sushi"/>
    <property type="match status" value="1"/>
</dbReference>
<dbReference type="Proteomes" id="UP001054945">
    <property type="component" value="Unassembled WGS sequence"/>
</dbReference>
<accession>A0AAV4YF57</accession>
<feature type="domain" description="Sushi" evidence="4">
    <location>
        <begin position="38"/>
        <end position="104"/>
    </location>
</feature>
<comment type="caution">
    <text evidence="2">Lacks conserved residue(s) required for the propagation of feature annotation.</text>
</comment>
<keyword evidence="2" id="KW-0768">Sushi</keyword>
<dbReference type="EMBL" id="BPLR01019163">
    <property type="protein sequence ID" value="GIZ04884.1"/>
    <property type="molecule type" value="Genomic_DNA"/>
</dbReference>
<evidence type="ECO:0000256" key="1">
    <source>
        <dbReference type="ARBA" id="ARBA00023157"/>
    </source>
</evidence>
<proteinExistence type="predicted"/>
<dbReference type="Gene3D" id="2.10.70.10">
    <property type="entry name" value="Complement Module, domain 1"/>
    <property type="match status" value="1"/>
</dbReference>
<comment type="caution">
    <text evidence="5">The sequence shown here is derived from an EMBL/GenBank/DDBJ whole genome shotgun (WGS) entry which is preliminary data.</text>
</comment>
<name>A0AAV4YF57_CAEEX</name>
<evidence type="ECO:0000259" key="4">
    <source>
        <dbReference type="PROSITE" id="PS50923"/>
    </source>
</evidence>
<keyword evidence="3" id="KW-0812">Transmembrane</keyword>
<evidence type="ECO:0000256" key="2">
    <source>
        <dbReference type="PROSITE-ProRule" id="PRU00302"/>
    </source>
</evidence>
<keyword evidence="3" id="KW-0472">Membrane</keyword>
<organism evidence="5 6">
    <name type="scientific">Caerostris extrusa</name>
    <name type="common">Bark spider</name>
    <name type="synonym">Caerostris bankana</name>
    <dbReference type="NCBI Taxonomy" id="172846"/>
    <lineage>
        <taxon>Eukaryota</taxon>
        <taxon>Metazoa</taxon>
        <taxon>Ecdysozoa</taxon>
        <taxon>Arthropoda</taxon>
        <taxon>Chelicerata</taxon>
        <taxon>Arachnida</taxon>
        <taxon>Araneae</taxon>
        <taxon>Araneomorphae</taxon>
        <taxon>Entelegynae</taxon>
        <taxon>Araneoidea</taxon>
        <taxon>Araneidae</taxon>
        <taxon>Caerostris</taxon>
    </lineage>
</organism>
<evidence type="ECO:0000313" key="5">
    <source>
        <dbReference type="EMBL" id="GIZ04884.1"/>
    </source>
</evidence>
<evidence type="ECO:0000313" key="6">
    <source>
        <dbReference type="Proteomes" id="UP001054945"/>
    </source>
</evidence>
<gene>
    <name evidence="5" type="ORF">CEXT_777461</name>
</gene>
<dbReference type="SMART" id="SM00032">
    <property type="entry name" value="CCP"/>
    <property type="match status" value="1"/>
</dbReference>
<feature type="transmembrane region" description="Helical" evidence="3">
    <location>
        <begin position="6"/>
        <end position="31"/>
    </location>
</feature>
<dbReference type="InterPro" id="IPR000436">
    <property type="entry name" value="Sushi_SCR_CCP_dom"/>
</dbReference>
<keyword evidence="6" id="KW-1185">Reference proteome</keyword>
<keyword evidence="3" id="KW-1133">Transmembrane helix</keyword>
<dbReference type="PROSITE" id="PS50923">
    <property type="entry name" value="SUSHI"/>
    <property type="match status" value="1"/>
</dbReference>
<dbReference type="CDD" id="cd00033">
    <property type="entry name" value="CCP"/>
    <property type="match status" value="1"/>
</dbReference>
<evidence type="ECO:0000256" key="3">
    <source>
        <dbReference type="SAM" id="Phobius"/>
    </source>
</evidence>
<dbReference type="AlphaFoldDB" id="A0AAV4YF57"/>
<reference evidence="5 6" key="1">
    <citation type="submission" date="2021-06" db="EMBL/GenBank/DDBJ databases">
        <title>Caerostris extrusa draft genome.</title>
        <authorList>
            <person name="Kono N."/>
            <person name="Arakawa K."/>
        </authorList>
    </citation>
    <scope>NUCLEOTIDE SEQUENCE [LARGE SCALE GENOMIC DNA]</scope>
</reference>
<protein>
    <recommendedName>
        <fullName evidence="4">Sushi domain-containing protein</fullName>
    </recommendedName>
</protein>
<dbReference type="InterPro" id="IPR035976">
    <property type="entry name" value="Sushi/SCR/CCP_sf"/>
</dbReference>
<keyword evidence="1" id="KW-1015">Disulfide bond</keyword>